<dbReference type="Proteomes" id="UP000245802">
    <property type="component" value="Chromosome"/>
</dbReference>
<dbReference type="RefSeq" id="WP_010040869.1">
    <property type="nucleotide sequence ID" value="NZ_CP025958.1"/>
</dbReference>
<dbReference type="GO" id="GO:0005829">
    <property type="term" value="C:cytosol"/>
    <property type="evidence" value="ECO:0007669"/>
    <property type="project" value="TreeGrafter"/>
</dbReference>
<dbReference type="PROSITE" id="PS51462">
    <property type="entry name" value="NUDIX"/>
    <property type="match status" value="1"/>
</dbReference>
<dbReference type="GO" id="GO:0046872">
    <property type="term" value="F:metal ion binding"/>
    <property type="evidence" value="ECO:0007669"/>
    <property type="project" value="UniProtKB-KW"/>
</dbReference>
<dbReference type="PANTHER" id="PTHR42904:SF12">
    <property type="entry name" value="ADP-RIBOSE PYROPHOSPHATASE-RELATED"/>
    <property type="match status" value="1"/>
</dbReference>
<evidence type="ECO:0000313" key="6">
    <source>
        <dbReference type="EMBL" id="AWM41260.1"/>
    </source>
</evidence>
<evidence type="ECO:0000256" key="2">
    <source>
        <dbReference type="ARBA" id="ARBA00022723"/>
    </source>
</evidence>
<dbReference type="EMBL" id="CP025958">
    <property type="protein sequence ID" value="AWM41260.1"/>
    <property type="molecule type" value="Genomic_DNA"/>
</dbReference>
<feature type="domain" description="Nudix hydrolase" evidence="5">
    <location>
        <begin position="39"/>
        <end position="170"/>
    </location>
</feature>
<dbReference type="GO" id="GO:0006742">
    <property type="term" value="P:NADP+ catabolic process"/>
    <property type="evidence" value="ECO:0007669"/>
    <property type="project" value="TreeGrafter"/>
</dbReference>
<dbReference type="CDD" id="cd04681">
    <property type="entry name" value="NUDIX_Hydrolase"/>
    <property type="match status" value="1"/>
</dbReference>
<keyword evidence="2" id="KW-0479">Metal-binding</keyword>
<proteinExistence type="predicted"/>
<name>A0A2Z3HIG3_9BACT</name>
<protein>
    <submittedName>
        <fullName evidence="6">NUDIX domain-containing protein</fullName>
    </submittedName>
</protein>
<keyword evidence="4" id="KW-0460">Magnesium</keyword>
<dbReference type="PRINTS" id="PR00502">
    <property type="entry name" value="NUDIXFAMILY"/>
</dbReference>
<evidence type="ECO:0000256" key="3">
    <source>
        <dbReference type="ARBA" id="ARBA00022801"/>
    </source>
</evidence>
<gene>
    <name evidence="6" type="ORF">C1280_32550</name>
</gene>
<reference evidence="6 7" key="1">
    <citation type="submission" date="2018-01" db="EMBL/GenBank/DDBJ databases">
        <title>G. obscuriglobus.</title>
        <authorList>
            <person name="Franke J."/>
            <person name="Blomberg W."/>
            <person name="Selmecki A."/>
        </authorList>
    </citation>
    <scope>NUCLEOTIDE SEQUENCE [LARGE SCALE GENOMIC DNA]</scope>
    <source>
        <strain evidence="6 7">DSM 5831</strain>
    </source>
</reference>
<dbReference type="OrthoDB" id="9786141at2"/>
<dbReference type="InterPro" id="IPR015797">
    <property type="entry name" value="NUDIX_hydrolase-like_dom_sf"/>
</dbReference>
<dbReference type="GO" id="GO:0035529">
    <property type="term" value="F:NADH pyrophosphatase activity"/>
    <property type="evidence" value="ECO:0007669"/>
    <property type="project" value="TreeGrafter"/>
</dbReference>
<evidence type="ECO:0000256" key="1">
    <source>
        <dbReference type="ARBA" id="ARBA00001946"/>
    </source>
</evidence>
<dbReference type="SUPFAM" id="SSF55811">
    <property type="entry name" value="Nudix"/>
    <property type="match status" value="1"/>
</dbReference>
<dbReference type="PANTHER" id="PTHR42904">
    <property type="entry name" value="NUDIX HYDROLASE, NUDC SUBFAMILY"/>
    <property type="match status" value="1"/>
</dbReference>
<organism evidence="6 7">
    <name type="scientific">Gemmata obscuriglobus</name>
    <dbReference type="NCBI Taxonomy" id="114"/>
    <lineage>
        <taxon>Bacteria</taxon>
        <taxon>Pseudomonadati</taxon>
        <taxon>Planctomycetota</taxon>
        <taxon>Planctomycetia</taxon>
        <taxon>Gemmatales</taxon>
        <taxon>Gemmataceae</taxon>
        <taxon>Gemmata</taxon>
    </lineage>
</organism>
<keyword evidence="3" id="KW-0378">Hydrolase</keyword>
<dbReference type="InterPro" id="IPR000086">
    <property type="entry name" value="NUDIX_hydrolase_dom"/>
</dbReference>
<evidence type="ECO:0000313" key="7">
    <source>
        <dbReference type="Proteomes" id="UP000245802"/>
    </source>
</evidence>
<dbReference type="Gene3D" id="3.90.79.10">
    <property type="entry name" value="Nucleoside Triphosphate Pyrophosphohydrolase"/>
    <property type="match status" value="1"/>
</dbReference>
<keyword evidence="7" id="KW-1185">Reference proteome</keyword>
<sequence>MRPAEIFRFCPRCGHPRPDANVGHTPLQCPGCGFTFFFNPTVAGAAFIFRSDGQILLIRREKDPAAGKFGVPGGFLDFGESAEEGTRREVREEVGLELHNLRFVTSFPNLYPYREVLYPVVDLYFSAEAVDPERAAALDAVRSIEWRRLGDVPDEEMAFDSLRVALRALRAANPDLR</sequence>
<accession>A0A2Z3HIG3</accession>
<dbReference type="KEGG" id="gog:C1280_32550"/>
<evidence type="ECO:0000256" key="4">
    <source>
        <dbReference type="ARBA" id="ARBA00022842"/>
    </source>
</evidence>
<dbReference type="InterPro" id="IPR020476">
    <property type="entry name" value="Nudix_hydrolase"/>
</dbReference>
<dbReference type="Pfam" id="PF00293">
    <property type="entry name" value="NUDIX"/>
    <property type="match status" value="1"/>
</dbReference>
<comment type="cofactor">
    <cofactor evidence="1">
        <name>Mg(2+)</name>
        <dbReference type="ChEBI" id="CHEBI:18420"/>
    </cofactor>
</comment>
<dbReference type="InterPro" id="IPR050241">
    <property type="entry name" value="NAD-cap_RNA_hydrolase_NudC"/>
</dbReference>
<dbReference type="GO" id="GO:0019677">
    <property type="term" value="P:NAD+ catabolic process"/>
    <property type="evidence" value="ECO:0007669"/>
    <property type="project" value="TreeGrafter"/>
</dbReference>
<evidence type="ECO:0000259" key="5">
    <source>
        <dbReference type="PROSITE" id="PS51462"/>
    </source>
</evidence>
<dbReference type="AlphaFoldDB" id="A0A2Z3HIG3"/>